<keyword evidence="2" id="KW-1185">Reference proteome</keyword>
<evidence type="ECO:0000313" key="1">
    <source>
        <dbReference type="EMBL" id="CAG8548693.1"/>
    </source>
</evidence>
<protein>
    <submittedName>
        <fullName evidence="1">24759_t:CDS:1</fullName>
    </submittedName>
</protein>
<gene>
    <name evidence="1" type="ORF">GMARGA_LOCUS4447</name>
</gene>
<dbReference type="Proteomes" id="UP000789901">
    <property type="component" value="Unassembled WGS sequence"/>
</dbReference>
<accession>A0ABN7UAD5</accession>
<comment type="caution">
    <text evidence="1">The sequence shown here is derived from an EMBL/GenBank/DDBJ whole genome shotgun (WGS) entry which is preliminary data.</text>
</comment>
<name>A0ABN7UAD5_GIGMA</name>
<sequence>MVEEEKIRDQMIVKQSSVNKLSSINDVVLATTLIPTADSGYAMITMNVSSSAVATNISPLTPCGGVYATFISYNQSETKQFLLYPITSPNVTFNGLSCDLASVEPSIDYKYLTIMKDVDEEEIDEYLMILEDVPNYNESNEHDKIKQINILKILKEVINIFRRIFRFAVIGGAFFDIFFRNIPQIVIQLNEMMSINNEVIQRGENENENEIMQKSENENEIIQIEKDYVMIQDDNGIVQIENESEIIVVENEK</sequence>
<evidence type="ECO:0000313" key="2">
    <source>
        <dbReference type="Proteomes" id="UP000789901"/>
    </source>
</evidence>
<proteinExistence type="predicted"/>
<dbReference type="EMBL" id="CAJVQB010001747">
    <property type="protein sequence ID" value="CAG8548693.1"/>
    <property type="molecule type" value="Genomic_DNA"/>
</dbReference>
<organism evidence="1 2">
    <name type="scientific">Gigaspora margarita</name>
    <dbReference type="NCBI Taxonomy" id="4874"/>
    <lineage>
        <taxon>Eukaryota</taxon>
        <taxon>Fungi</taxon>
        <taxon>Fungi incertae sedis</taxon>
        <taxon>Mucoromycota</taxon>
        <taxon>Glomeromycotina</taxon>
        <taxon>Glomeromycetes</taxon>
        <taxon>Diversisporales</taxon>
        <taxon>Gigasporaceae</taxon>
        <taxon>Gigaspora</taxon>
    </lineage>
</organism>
<reference evidence="1 2" key="1">
    <citation type="submission" date="2021-06" db="EMBL/GenBank/DDBJ databases">
        <authorList>
            <person name="Kallberg Y."/>
            <person name="Tangrot J."/>
            <person name="Rosling A."/>
        </authorList>
    </citation>
    <scope>NUCLEOTIDE SEQUENCE [LARGE SCALE GENOMIC DNA]</scope>
    <source>
        <strain evidence="1 2">120-4 pot B 10/14</strain>
    </source>
</reference>